<keyword evidence="7" id="KW-0238">DNA-binding</keyword>
<evidence type="ECO:0000256" key="3">
    <source>
        <dbReference type="ARBA" id="ARBA00022737"/>
    </source>
</evidence>
<accession>C5H5V5</accession>
<evidence type="ECO:0000256" key="5">
    <source>
        <dbReference type="ARBA" id="ARBA00022833"/>
    </source>
</evidence>
<evidence type="ECO:0000256" key="8">
    <source>
        <dbReference type="ARBA" id="ARBA00023163"/>
    </source>
</evidence>
<dbReference type="InterPro" id="IPR006794">
    <property type="entry name" value="Transcrp_activ_Zfx/Zfy-dom"/>
</dbReference>
<keyword evidence="6" id="KW-0805">Transcription regulation</keyword>
<keyword evidence="4" id="KW-0863">Zinc-finger</keyword>
<evidence type="ECO:0000256" key="1">
    <source>
        <dbReference type="ARBA" id="ARBA00004123"/>
    </source>
</evidence>
<proteinExistence type="predicted"/>
<protein>
    <submittedName>
        <fullName evidence="12">Zinc finger protein Y</fullName>
    </submittedName>
</protein>
<evidence type="ECO:0000256" key="6">
    <source>
        <dbReference type="ARBA" id="ARBA00023015"/>
    </source>
</evidence>
<evidence type="ECO:0000256" key="7">
    <source>
        <dbReference type="ARBA" id="ARBA00023125"/>
    </source>
</evidence>
<reference evidence="12" key="1">
    <citation type="journal article" date="2009" name="J. Mammal.">
        <title>Molecular Phylogenetics of the Bat Genus Scotophilus (Chiroptera: Vespertilionidae): Perspectives from Paternally and Maternally Inherited Genomes.</title>
        <authorList>
            <person name="Trujillo R.G."/>
            <person name="Patton J.C."/>
            <person name="Schlitter D.A."/>
            <person name="Bickham J.W."/>
        </authorList>
    </citation>
    <scope>NUCLEOTIDE SEQUENCE</scope>
</reference>
<comment type="subcellular location">
    <subcellularLocation>
        <location evidence="1">Nucleus</location>
    </subcellularLocation>
</comment>
<dbReference type="Pfam" id="PF04704">
    <property type="entry name" value="Zfx_Zfy_act"/>
    <property type="match status" value="1"/>
</dbReference>
<dbReference type="GO" id="GO:0006355">
    <property type="term" value="P:regulation of DNA-templated transcription"/>
    <property type="evidence" value="ECO:0007669"/>
    <property type="project" value="InterPro"/>
</dbReference>
<sequence>DNSDGIENPNVPASARLLIDESAGCDRVAKQKPKKRGRPDSKQYQT</sequence>
<name>C5H5V5_SCODI</name>
<feature type="region of interest" description="Disordered" evidence="10">
    <location>
        <begin position="1"/>
        <end position="46"/>
    </location>
</feature>
<keyword evidence="9" id="KW-0539">Nucleus</keyword>
<dbReference type="AlphaFoldDB" id="C5H5V5"/>
<evidence type="ECO:0000256" key="10">
    <source>
        <dbReference type="SAM" id="MobiDB-lite"/>
    </source>
</evidence>
<feature type="non-terminal residue" evidence="12">
    <location>
        <position position="46"/>
    </location>
</feature>
<evidence type="ECO:0000256" key="4">
    <source>
        <dbReference type="ARBA" id="ARBA00022771"/>
    </source>
</evidence>
<evidence type="ECO:0000256" key="9">
    <source>
        <dbReference type="ARBA" id="ARBA00023242"/>
    </source>
</evidence>
<evidence type="ECO:0000256" key="2">
    <source>
        <dbReference type="ARBA" id="ARBA00022723"/>
    </source>
</evidence>
<keyword evidence="5" id="KW-0862">Zinc</keyword>
<dbReference type="GO" id="GO:0005634">
    <property type="term" value="C:nucleus"/>
    <property type="evidence" value="ECO:0007669"/>
    <property type="project" value="UniProtKB-SubCell"/>
</dbReference>
<feature type="domain" description="Transcriptional activator Zfx/Zfy" evidence="11">
    <location>
        <begin position="2"/>
        <end position="45"/>
    </location>
</feature>
<organism evidence="12">
    <name type="scientific">Scotophilus dinganii</name>
    <name type="common">African yellow bat</name>
    <dbReference type="NCBI Taxonomy" id="258952"/>
    <lineage>
        <taxon>Eukaryota</taxon>
        <taxon>Metazoa</taxon>
        <taxon>Chordata</taxon>
        <taxon>Craniata</taxon>
        <taxon>Vertebrata</taxon>
        <taxon>Euteleostomi</taxon>
        <taxon>Mammalia</taxon>
        <taxon>Eutheria</taxon>
        <taxon>Laurasiatheria</taxon>
        <taxon>Chiroptera</taxon>
        <taxon>Yangochiroptera</taxon>
        <taxon>Vespertilionidae</taxon>
        <taxon>Scotophilus</taxon>
    </lineage>
</organism>
<keyword evidence="2" id="KW-0479">Metal-binding</keyword>
<gene>
    <name evidence="12" type="primary">Zfy</name>
</gene>
<keyword evidence="3" id="KW-0677">Repeat</keyword>
<keyword evidence="8" id="KW-0804">Transcription</keyword>
<dbReference type="EMBL" id="EU751007">
    <property type="protein sequence ID" value="ACI42288.1"/>
    <property type="molecule type" value="Genomic_DNA"/>
</dbReference>
<evidence type="ECO:0000313" key="12">
    <source>
        <dbReference type="EMBL" id="ACI42288.1"/>
    </source>
</evidence>
<feature type="non-terminal residue" evidence="12">
    <location>
        <position position="1"/>
    </location>
</feature>
<dbReference type="GO" id="GO:0008270">
    <property type="term" value="F:zinc ion binding"/>
    <property type="evidence" value="ECO:0007669"/>
    <property type="project" value="UniProtKB-KW"/>
</dbReference>
<evidence type="ECO:0000259" key="11">
    <source>
        <dbReference type="Pfam" id="PF04704"/>
    </source>
</evidence>
<dbReference type="GO" id="GO:0003677">
    <property type="term" value="F:DNA binding"/>
    <property type="evidence" value="ECO:0007669"/>
    <property type="project" value="UniProtKB-KW"/>
</dbReference>